<organism evidence="1 2">
    <name type="scientific">Vagococcus allomyrinae</name>
    <dbReference type="NCBI Taxonomy" id="2794353"/>
    <lineage>
        <taxon>Bacteria</taxon>
        <taxon>Bacillati</taxon>
        <taxon>Bacillota</taxon>
        <taxon>Bacilli</taxon>
        <taxon>Lactobacillales</taxon>
        <taxon>Enterococcaceae</taxon>
        <taxon>Vagococcus</taxon>
    </lineage>
</organism>
<name>A0A940PF01_9ENTE</name>
<evidence type="ECO:0000313" key="2">
    <source>
        <dbReference type="Proteomes" id="UP000674938"/>
    </source>
</evidence>
<comment type="caution">
    <text evidence="1">The sequence shown here is derived from an EMBL/GenBank/DDBJ whole genome shotgun (WGS) entry which is preliminary data.</text>
</comment>
<evidence type="ECO:0000313" key="1">
    <source>
        <dbReference type="EMBL" id="MBP1042768.1"/>
    </source>
</evidence>
<proteinExistence type="predicted"/>
<sequence length="119" mass="14320">MKMKTLSYEEFKHMKQAVMELSWVWRRYQQNEPDGWYEFKYQHVVRDFLKVDGEEKLLSQANHKRLTRRVKLPIGTYLTLKELADISLELQDVLEHPPYGSIMVEKDKKDFRSSGQVKK</sequence>
<dbReference type="RefSeq" id="WP_209530279.1">
    <property type="nucleotide sequence ID" value="NZ_JAEEGA010000012.1"/>
</dbReference>
<gene>
    <name evidence="1" type="ORF">I6N95_17255</name>
</gene>
<accession>A0A940PF01</accession>
<dbReference type="EMBL" id="JAEEGA010000012">
    <property type="protein sequence ID" value="MBP1042768.1"/>
    <property type="molecule type" value="Genomic_DNA"/>
</dbReference>
<dbReference type="AlphaFoldDB" id="A0A940PF01"/>
<reference evidence="1" key="1">
    <citation type="submission" date="2020-12" db="EMBL/GenBank/DDBJ databases">
        <title>Vagococcus allomyrinae sp. nov. and Enterococcus lavae sp. nov., isolated from the larvae of Allomyrina dichotoma.</title>
        <authorList>
            <person name="Lee S.D."/>
        </authorList>
    </citation>
    <scope>NUCLEOTIDE SEQUENCE</scope>
    <source>
        <strain evidence="1">BWB3-3</strain>
    </source>
</reference>
<keyword evidence="2" id="KW-1185">Reference proteome</keyword>
<protein>
    <submittedName>
        <fullName evidence="1">Uncharacterized protein</fullName>
    </submittedName>
</protein>
<dbReference type="Proteomes" id="UP000674938">
    <property type="component" value="Unassembled WGS sequence"/>
</dbReference>